<dbReference type="SUPFAM" id="SSF50346">
    <property type="entry name" value="PRC-barrel domain"/>
    <property type="match status" value="1"/>
</dbReference>
<accession>A0ABW3NLI9</accession>
<dbReference type="Pfam" id="PF01782">
    <property type="entry name" value="RimM"/>
    <property type="match status" value="1"/>
</dbReference>
<evidence type="ECO:0000256" key="1">
    <source>
        <dbReference type="ARBA" id="ARBA00022490"/>
    </source>
</evidence>
<comment type="caution">
    <text evidence="8">The sequence shown here is derived from an EMBL/GenBank/DDBJ whole genome shotgun (WGS) entry which is preliminary data.</text>
</comment>
<evidence type="ECO:0000256" key="3">
    <source>
        <dbReference type="ARBA" id="ARBA00022552"/>
    </source>
</evidence>
<dbReference type="InterPro" id="IPR036976">
    <property type="entry name" value="RimM_N_sf"/>
</dbReference>
<evidence type="ECO:0000259" key="6">
    <source>
        <dbReference type="Pfam" id="PF01782"/>
    </source>
</evidence>
<dbReference type="InterPro" id="IPR011961">
    <property type="entry name" value="RimM"/>
</dbReference>
<keyword evidence="4 5" id="KW-0143">Chaperone</keyword>
<sequence>MDTEKLKIGKIVNTHGVRGEVKLLRITDFEERFIPGNEVIIVSDDGDIPLTIASHRIHKGFDLLTFEGYTNLNEVEKWKGLHLYIDKKQAAELEEHAYYYHEIIGCKVETTEGETLGSVKEILSPGANDVWVVQRPGQKDLLLPYIEDVVKKVDVTSGVISVELMEGLLD</sequence>
<comment type="subunit">
    <text evidence="5">Binds ribosomal protein uS19.</text>
</comment>
<dbReference type="Pfam" id="PF24986">
    <property type="entry name" value="PRC_RimM"/>
    <property type="match status" value="1"/>
</dbReference>
<dbReference type="PANTHER" id="PTHR33692:SF1">
    <property type="entry name" value="RIBOSOME MATURATION FACTOR RIMM"/>
    <property type="match status" value="1"/>
</dbReference>
<dbReference type="EMBL" id="JBHTKK010000024">
    <property type="protein sequence ID" value="MFD1067600.1"/>
    <property type="molecule type" value="Genomic_DNA"/>
</dbReference>
<proteinExistence type="inferred from homology"/>
<keyword evidence="1 5" id="KW-0963">Cytoplasm</keyword>
<gene>
    <name evidence="5 8" type="primary">rimM</name>
    <name evidence="8" type="ORF">ACFQ19_16450</name>
</gene>
<dbReference type="Proteomes" id="UP001597041">
    <property type="component" value="Unassembled WGS sequence"/>
</dbReference>
<evidence type="ECO:0000256" key="2">
    <source>
        <dbReference type="ARBA" id="ARBA00022517"/>
    </source>
</evidence>
<comment type="subcellular location">
    <subcellularLocation>
        <location evidence="5">Cytoplasm</location>
    </subcellularLocation>
</comment>
<keyword evidence="9" id="KW-1185">Reference proteome</keyword>
<dbReference type="Gene3D" id="2.40.30.60">
    <property type="entry name" value="RimM"/>
    <property type="match status" value="1"/>
</dbReference>
<evidence type="ECO:0000313" key="9">
    <source>
        <dbReference type="Proteomes" id="UP001597041"/>
    </source>
</evidence>
<name>A0ABW3NLI9_9BACI</name>
<dbReference type="PANTHER" id="PTHR33692">
    <property type="entry name" value="RIBOSOME MATURATION FACTOR RIMM"/>
    <property type="match status" value="1"/>
</dbReference>
<comment type="function">
    <text evidence="5">An accessory protein needed during the final step in the assembly of 30S ribosomal subunit, possibly for assembly of the head region. Essential for efficient processing of 16S rRNA. May be needed both before and after RbfA during the maturation of 16S rRNA. It has affinity for free ribosomal 30S subunits but not for 70S ribosomes.</text>
</comment>
<keyword evidence="3 5" id="KW-0698">rRNA processing</keyword>
<evidence type="ECO:0000259" key="7">
    <source>
        <dbReference type="Pfam" id="PF24986"/>
    </source>
</evidence>
<evidence type="ECO:0000313" key="8">
    <source>
        <dbReference type="EMBL" id="MFD1067600.1"/>
    </source>
</evidence>
<dbReference type="RefSeq" id="WP_379593731.1">
    <property type="nucleotide sequence ID" value="NZ_JBHTKK010000024.1"/>
</dbReference>
<dbReference type="InterPro" id="IPR011033">
    <property type="entry name" value="PRC_barrel-like_sf"/>
</dbReference>
<evidence type="ECO:0000256" key="4">
    <source>
        <dbReference type="ARBA" id="ARBA00023186"/>
    </source>
</evidence>
<dbReference type="InterPro" id="IPR056792">
    <property type="entry name" value="PRC_RimM"/>
</dbReference>
<dbReference type="NCBIfam" id="TIGR02273">
    <property type="entry name" value="16S_RimM"/>
    <property type="match status" value="1"/>
</dbReference>
<dbReference type="InterPro" id="IPR009000">
    <property type="entry name" value="Transl_B-barrel_sf"/>
</dbReference>
<comment type="similarity">
    <text evidence="5">Belongs to the RimM family.</text>
</comment>
<keyword evidence="2 5" id="KW-0690">Ribosome biogenesis</keyword>
<dbReference type="InterPro" id="IPR002676">
    <property type="entry name" value="RimM_N"/>
</dbReference>
<reference evidence="9" key="1">
    <citation type="journal article" date="2019" name="Int. J. Syst. Evol. Microbiol.">
        <title>The Global Catalogue of Microorganisms (GCM) 10K type strain sequencing project: providing services to taxonomists for standard genome sequencing and annotation.</title>
        <authorList>
            <consortium name="The Broad Institute Genomics Platform"/>
            <consortium name="The Broad Institute Genome Sequencing Center for Infectious Disease"/>
            <person name="Wu L."/>
            <person name="Ma J."/>
        </authorList>
    </citation>
    <scope>NUCLEOTIDE SEQUENCE [LARGE SCALE GENOMIC DNA]</scope>
    <source>
        <strain evidence="9">CCUG 56608</strain>
    </source>
</reference>
<dbReference type="SUPFAM" id="SSF50447">
    <property type="entry name" value="Translation proteins"/>
    <property type="match status" value="1"/>
</dbReference>
<comment type="domain">
    <text evidence="5">The PRC barrel domain binds ribosomal protein uS19.</text>
</comment>
<organism evidence="8 9">
    <name type="scientific">Oceanobacillus locisalsi</name>
    <dbReference type="NCBI Taxonomy" id="546107"/>
    <lineage>
        <taxon>Bacteria</taxon>
        <taxon>Bacillati</taxon>
        <taxon>Bacillota</taxon>
        <taxon>Bacilli</taxon>
        <taxon>Bacillales</taxon>
        <taxon>Bacillaceae</taxon>
        <taxon>Oceanobacillus</taxon>
    </lineage>
</organism>
<feature type="domain" description="RimM N-terminal" evidence="6">
    <location>
        <begin position="8"/>
        <end position="88"/>
    </location>
</feature>
<protein>
    <recommendedName>
        <fullName evidence="5">Ribosome maturation factor RimM</fullName>
    </recommendedName>
</protein>
<evidence type="ECO:0000256" key="5">
    <source>
        <dbReference type="HAMAP-Rule" id="MF_00014"/>
    </source>
</evidence>
<feature type="domain" description="Ribosome maturation factor RimM PRC barrel" evidence="7">
    <location>
        <begin position="101"/>
        <end position="168"/>
    </location>
</feature>
<dbReference type="Gene3D" id="2.30.30.240">
    <property type="entry name" value="PRC-barrel domain"/>
    <property type="match status" value="1"/>
</dbReference>
<dbReference type="HAMAP" id="MF_00014">
    <property type="entry name" value="Ribosome_mat_RimM"/>
    <property type="match status" value="1"/>
</dbReference>